<proteinExistence type="predicted"/>
<name>A0A3D3RC51_9PLAN</name>
<organism evidence="1 2">
    <name type="scientific">Gimesia maris</name>
    <dbReference type="NCBI Taxonomy" id="122"/>
    <lineage>
        <taxon>Bacteria</taxon>
        <taxon>Pseudomonadati</taxon>
        <taxon>Planctomycetota</taxon>
        <taxon>Planctomycetia</taxon>
        <taxon>Planctomycetales</taxon>
        <taxon>Planctomycetaceae</taxon>
        <taxon>Gimesia</taxon>
    </lineage>
</organism>
<dbReference type="AlphaFoldDB" id="A0A3D3RC51"/>
<gene>
    <name evidence="1" type="ORF">DIT97_26625</name>
</gene>
<sequence length="142" mass="14872">MNRFTGILLLISAFTLVGCSGSDGPQVAAVEGTVTWEGKPLADAGVAFTPEKGPVAIGRTDESGQFSLSTQGRDGAVVGPHRVTIEAFEPLPPGKKAVSEEGEVLIVPVSRIPSKYGILTKSGLEARVTANDSENNFDFELK</sequence>
<evidence type="ECO:0000313" key="1">
    <source>
        <dbReference type="EMBL" id="HCO26415.1"/>
    </source>
</evidence>
<dbReference type="EMBL" id="DQAY01000159">
    <property type="protein sequence ID" value="HCO26415.1"/>
    <property type="molecule type" value="Genomic_DNA"/>
</dbReference>
<protein>
    <recommendedName>
        <fullName evidence="3">Carboxypeptidase regulatory-like domain-containing protein</fullName>
    </recommendedName>
</protein>
<evidence type="ECO:0008006" key="3">
    <source>
        <dbReference type="Google" id="ProtNLM"/>
    </source>
</evidence>
<reference evidence="1 2" key="1">
    <citation type="journal article" date="2018" name="Nat. Biotechnol.">
        <title>A standardized bacterial taxonomy based on genome phylogeny substantially revises the tree of life.</title>
        <authorList>
            <person name="Parks D.H."/>
            <person name="Chuvochina M."/>
            <person name="Waite D.W."/>
            <person name="Rinke C."/>
            <person name="Skarshewski A."/>
            <person name="Chaumeil P.A."/>
            <person name="Hugenholtz P."/>
        </authorList>
    </citation>
    <scope>NUCLEOTIDE SEQUENCE [LARGE SCALE GENOMIC DNA]</scope>
    <source>
        <strain evidence="1">UBA9375</strain>
    </source>
</reference>
<accession>A0A3D3RC51</accession>
<evidence type="ECO:0000313" key="2">
    <source>
        <dbReference type="Proteomes" id="UP000263642"/>
    </source>
</evidence>
<dbReference type="Proteomes" id="UP000263642">
    <property type="component" value="Unassembled WGS sequence"/>
</dbReference>
<dbReference type="PROSITE" id="PS51257">
    <property type="entry name" value="PROKAR_LIPOPROTEIN"/>
    <property type="match status" value="1"/>
</dbReference>
<comment type="caution">
    <text evidence="1">The sequence shown here is derived from an EMBL/GenBank/DDBJ whole genome shotgun (WGS) entry which is preliminary data.</text>
</comment>